<sequence>MAYAEPLQDEGSIFNNVQASLKEFLGLGTDYIDLLMIHREDHRVPYEELMMQALNDLVRAGTVRYIGASSMWAYQFAQMQFAGTKRIGQSSFAWKITTVFYRPRRRTQMNPFCEQTRS</sequence>
<accession>A0A9P8TTI5</accession>
<dbReference type="InterPro" id="IPR023210">
    <property type="entry name" value="NADP_OxRdtase_dom"/>
</dbReference>
<organism evidence="5 6">
    <name type="scientific">Trichoderma cornu-damae</name>
    <dbReference type="NCBI Taxonomy" id="654480"/>
    <lineage>
        <taxon>Eukaryota</taxon>
        <taxon>Fungi</taxon>
        <taxon>Dikarya</taxon>
        <taxon>Ascomycota</taxon>
        <taxon>Pezizomycotina</taxon>
        <taxon>Sordariomycetes</taxon>
        <taxon>Hypocreomycetidae</taxon>
        <taxon>Hypocreales</taxon>
        <taxon>Hypocreaceae</taxon>
        <taxon>Trichoderma</taxon>
    </lineage>
</organism>
<reference evidence="5" key="1">
    <citation type="submission" date="2021-08" db="EMBL/GenBank/DDBJ databases">
        <title>Chromosome-Level Trichoderma cornu-damae using Hi-C Data.</title>
        <authorList>
            <person name="Kim C.S."/>
        </authorList>
    </citation>
    <scope>NUCLEOTIDE SEQUENCE</scope>
    <source>
        <strain evidence="5">KA19-0412C</strain>
    </source>
</reference>
<keyword evidence="3" id="KW-0560">Oxidoreductase</keyword>
<comment type="similarity">
    <text evidence="1">Belongs to the aldo/keto reductase family.</text>
</comment>
<gene>
    <name evidence="5" type="ORF">Trco_008544</name>
</gene>
<dbReference type="SUPFAM" id="SSF51430">
    <property type="entry name" value="NAD(P)-linked oxidoreductase"/>
    <property type="match status" value="1"/>
</dbReference>
<dbReference type="OrthoDB" id="1720422at2759"/>
<evidence type="ECO:0000313" key="5">
    <source>
        <dbReference type="EMBL" id="KAH6603099.1"/>
    </source>
</evidence>
<dbReference type="Gene3D" id="3.20.20.100">
    <property type="entry name" value="NADP-dependent oxidoreductase domain"/>
    <property type="match status" value="1"/>
</dbReference>
<dbReference type="PANTHER" id="PTHR43364">
    <property type="entry name" value="NADH-SPECIFIC METHYLGLYOXAL REDUCTASE-RELATED"/>
    <property type="match status" value="1"/>
</dbReference>
<dbReference type="GO" id="GO:0016491">
    <property type="term" value="F:oxidoreductase activity"/>
    <property type="evidence" value="ECO:0007669"/>
    <property type="project" value="UniProtKB-KW"/>
</dbReference>
<dbReference type="InterPro" id="IPR050523">
    <property type="entry name" value="AKR_Detox_Biosynth"/>
</dbReference>
<dbReference type="PANTHER" id="PTHR43364:SF9">
    <property type="entry name" value="OXIDOREDUCTASE"/>
    <property type="match status" value="1"/>
</dbReference>
<dbReference type="InterPro" id="IPR036812">
    <property type="entry name" value="NAD(P)_OxRdtase_dom_sf"/>
</dbReference>
<evidence type="ECO:0000259" key="4">
    <source>
        <dbReference type="Pfam" id="PF00248"/>
    </source>
</evidence>
<keyword evidence="2" id="KW-0521">NADP</keyword>
<protein>
    <recommendedName>
        <fullName evidence="4">NADP-dependent oxidoreductase domain-containing protein</fullName>
    </recommendedName>
</protein>
<evidence type="ECO:0000313" key="6">
    <source>
        <dbReference type="Proteomes" id="UP000827724"/>
    </source>
</evidence>
<evidence type="ECO:0000256" key="3">
    <source>
        <dbReference type="ARBA" id="ARBA00023002"/>
    </source>
</evidence>
<proteinExistence type="inferred from homology"/>
<evidence type="ECO:0000256" key="1">
    <source>
        <dbReference type="ARBA" id="ARBA00007905"/>
    </source>
</evidence>
<dbReference type="Pfam" id="PF00248">
    <property type="entry name" value="Aldo_ket_red"/>
    <property type="match status" value="1"/>
</dbReference>
<keyword evidence="6" id="KW-1185">Reference proteome</keyword>
<dbReference type="AlphaFoldDB" id="A0A9P8TTI5"/>
<evidence type="ECO:0000256" key="2">
    <source>
        <dbReference type="ARBA" id="ARBA00022857"/>
    </source>
</evidence>
<feature type="domain" description="NADP-dependent oxidoreductase" evidence="4">
    <location>
        <begin position="12"/>
        <end position="115"/>
    </location>
</feature>
<dbReference type="EMBL" id="JAIWOZ010000048">
    <property type="protein sequence ID" value="KAH6603099.1"/>
    <property type="molecule type" value="Genomic_DNA"/>
</dbReference>
<name>A0A9P8TTI5_9HYPO</name>
<dbReference type="Proteomes" id="UP000827724">
    <property type="component" value="Unassembled WGS sequence"/>
</dbReference>
<comment type="caution">
    <text evidence="5">The sequence shown here is derived from an EMBL/GenBank/DDBJ whole genome shotgun (WGS) entry which is preliminary data.</text>
</comment>